<dbReference type="Pfam" id="PF11259">
    <property type="entry name" value="DUF3060"/>
    <property type="match status" value="1"/>
</dbReference>
<feature type="transmembrane region" description="Helical" evidence="2">
    <location>
        <begin position="70"/>
        <end position="92"/>
    </location>
</feature>
<sequence length="233" mass="23673">MNPEDDPEARIRELERPLADVARASEIGSTQPGDYSYSSDGYTYPPAPPPPSYGSPFPGATPRSSTGNRVWWIVAAVGVFGVLALVGGIAAFTARQLSGDGVISLSPSPSAPGATAWPKENPPGSPPSDRGTATPTAGPATSLPPLGGRLSVSGVNADKTIVCNDSIVTVSGMSNTVIITGHCATLTVSGMQNSVTVDSSDTIIASGLNNQVTYHSGAPKITKSGRANVVEQG</sequence>
<accession>A0A975PVF4</accession>
<dbReference type="AlphaFoldDB" id="A0A975PVF4"/>
<reference evidence="3" key="1">
    <citation type="submission" date="2019-12" db="EMBL/GenBank/DDBJ databases">
        <title>Mycobacterium spongiae sp. nov.</title>
        <authorList>
            <person name="Stinear T."/>
        </authorList>
    </citation>
    <scope>NUCLEOTIDE SEQUENCE</scope>
    <source>
        <strain evidence="3">FSD4b-SM</strain>
    </source>
</reference>
<evidence type="ECO:0000256" key="2">
    <source>
        <dbReference type="SAM" id="Phobius"/>
    </source>
</evidence>
<keyword evidence="2" id="KW-0472">Membrane</keyword>
<evidence type="ECO:0000313" key="3">
    <source>
        <dbReference type="EMBL" id="QUR66055.1"/>
    </source>
</evidence>
<proteinExistence type="predicted"/>
<protein>
    <submittedName>
        <fullName evidence="3">DUF3060 domain-containing protein</fullName>
    </submittedName>
</protein>
<keyword evidence="4" id="KW-1185">Reference proteome</keyword>
<gene>
    <name evidence="3" type="ORF">F6B93_02230</name>
</gene>
<keyword evidence="2" id="KW-1133">Transmembrane helix</keyword>
<feature type="region of interest" description="Disordered" evidence="1">
    <location>
        <begin position="16"/>
        <end position="61"/>
    </location>
</feature>
<feature type="region of interest" description="Disordered" evidence="1">
    <location>
        <begin position="108"/>
        <end position="147"/>
    </location>
</feature>
<feature type="compositionally biased region" description="Low complexity" evidence="1">
    <location>
        <begin position="33"/>
        <end position="44"/>
    </location>
</feature>
<dbReference type="RefSeq" id="WP_211697534.1">
    <property type="nucleotide sequence ID" value="NZ_CP046600.1"/>
</dbReference>
<evidence type="ECO:0000256" key="1">
    <source>
        <dbReference type="SAM" id="MobiDB-lite"/>
    </source>
</evidence>
<dbReference type="InterPro" id="IPR021417">
    <property type="entry name" value="DUF3060"/>
</dbReference>
<name>A0A975PVF4_9MYCO</name>
<organism evidence="3 4">
    <name type="scientific">Mycobacterium spongiae</name>
    <dbReference type="NCBI Taxonomy" id="886343"/>
    <lineage>
        <taxon>Bacteria</taxon>
        <taxon>Bacillati</taxon>
        <taxon>Actinomycetota</taxon>
        <taxon>Actinomycetes</taxon>
        <taxon>Mycobacteriales</taxon>
        <taxon>Mycobacteriaceae</taxon>
        <taxon>Mycobacterium</taxon>
    </lineage>
</organism>
<evidence type="ECO:0000313" key="4">
    <source>
        <dbReference type="Proteomes" id="UP000682202"/>
    </source>
</evidence>
<dbReference type="Proteomes" id="UP000682202">
    <property type="component" value="Chromosome"/>
</dbReference>
<dbReference type="KEGG" id="mspg:F6B93_02230"/>
<keyword evidence="2" id="KW-0812">Transmembrane</keyword>
<dbReference type="EMBL" id="CP046600">
    <property type="protein sequence ID" value="QUR66055.1"/>
    <property type="molecule type" value="Genomic_DNA"/>
</dbReference>
<feature type="compositionally biased region" description="Low complexity" evidence="1">
    <location>
        <begin position="131"/>
        <end position="146"/>
    </location>
</feature>